<dbReference type="GO" id="GO:0051537">
    <property type="term" value="F:2 iron, 2 sulfur cluster binding"/>
    <property type="evidence" value="ECO:0007669"/>
    <property type="project" value="UniProtKB-KW"/>
</dbReference>
<dbReference type="SUPFAM" id="SSF54292">
    <property type="entry name" value="2Fe-2S ferredoxin-like"/>
    <property type="match status" value="1"/>
</dbReference>
<protein>
    <submittedName>
        <fullName evidence="8">(2Fe-2S)-binding protein</fullName>
    </submittedName>
</protein>
<dbReference type="Pfam" id="PF00111">
    <property type="entry name" value="Fer2"/>
    <property type="match status" value="1"/>
</dbReference>
<dbReference type="CDD" id="cd00207">
    <property type="entry name" value="fer2"/>
    <property type="match status" value="1"/>
</dbReference>
<dbReference type="PROSITE" id="PS51085">
    <property type="entry name" value="2FE2S_FER_2"/>
    <property type="match status" value="1"/>
</dbReference>
<dbReference type="InterPro" id="IPR001041">
    <property type="entry name" value="2Fe-2S_ferredoxin-type"/>
</dbReference>
<evidence type="ECO:0000259" key="7">
    <source>
        <dbReference type="PROSITE" id="PS51085"/>
    </source>
</evidence>
<keyword evidence="4" id="KW-0408">Iron</keyword>
<keyword evidence="5" id="KW-0411">Iron-sulfur</keyword>
<feature type="domain" description="2Fe-2S ferredoxin-type" evidence="7">
    <location>
        <begin position="2"/>
        <end position="106"/>
    </location>
</feature>
<name>A0A5C4L5I6_9HYPH</name>
<keyword evidence="9" id="KW-1185">Reference proteome</keyword>
<dbReference type="OrthoDB" id="9799640at2"/>
<dbReference type="InterPro" id="IPR036010">
    <property type="entry name" value="2Fe-2S_ferredoxin-like_sf"/>
</dbReference>
<evidence type="ECO:0000313" key="8">
    <source>
        <dbReference type="EMBL" id="TNC04913.1"/>
    </source>
</evidence>
<dbReference type="GO" id="GO:0046872">
    <property type="term" value="F:metal ion binding"/>
    <property type="evidence" value="ECO:0007669"/>
    <property type="project" value="UniProtKB-KW"/>
</dbReference>
<dbReference type="PRINTS" id="PR00355">
    <property type="entry name" value="ADRENODOXIN"/>
</dbReference>
<comment type="caution">
    <text evidence="8">The sequence shown here is derived from an EMBL/GenBank/DDBJ whole genome shotgun (WGS) entry which is preliminary data.</text>
</comment>
<comment type="cofactor">
    <cofactor evidence="6">
        <name>[2Fe-2S] cluster</name>
        <dbReference type="ChEBI" id="CHEBI:190135"/>
    </cofactor>
</comment>
<dbReference type="Gene3D" id="3.10.20.30">
    <property type="match status" value="1"/>
</dbReference>
<organism evidence="8 9">
    <name type="scientific">Methylobacterium terricola</name>
    <dbReference type="NCBI Taxonomy" id="2583531"/>
    <lineage>
        <taxon>Bacteria</taxon>
        <taxon>Pseudomonadati</taxon>
        <taxon>Pseudomonadota</taxon>
        <taxon>Alphaproteobacteria</taxon>
        <taxon>Hyphomicrobiales</taxon>
        <taxon>Methylobacteriaceae</taxon>
        <taxon>Methylobacterium</taxon>
    </lineage>
</organism>
<dbReference type="GO" id="GO:0140647">
    <property type="term" value="P:P450-containing electron transport chain"/>
    <property type="evidence" value="ECO:0007669"/>
    <property type="project" value="InterPro"/>
</dbReference>
<sequence length="107" mass="11325">MATITWKPEGHPDIVAEVCDGRTLMEAALTHSVPGIFGDCGGALACATCHVVVAEEWLAATGRPGPDEDEVLDMVEAGRRPNSRLSCQIRAHSDLDGLILHVPVSLP</sequence>
<accession>A0A5C4L5I6</accession>
<evidence type="ECO:0000256" key="5">
    <source>
        <dbReference type="ARBA" id="ARBA00023014"/>
    </source>
</evidence>
<dbReference type="PANTHER" id="PTHR23426">
    <property type="entry name" value="FERREDOXIN/ADRENODOXIN"/>
    <property type="match status" value="1"/>
</dbReference>
<dbReference type="InterPro" id="IPR012675">
    <property type="entry name" value="Beta-grasp_dom_sf"/>
</dbReference>
<evidence type="ECO:0000256" key="4">
    <source>
        <dbReference type="ARBA" id="ARBA00023004"/>
    </source>
</evidence>
<evidence type="ECO:0000256" key="6">
    <source>
        <dbReference type="ARBA" id="ARBA00034078"/>
    </source>
</evidence>
<comment type="similarity">
    <text evidence="1">Belongs to the adrenodoxin/putidaredoxin family.</text>
</comment>
<evidence type="ECO:0000313" key="9">
    <source>
        <dbReference type="Proteomes" id="UP000305267"/>
    </source>
</evidence>
<dbReference type="InterPro" id="IPR018298">
    <property type="entry name" value="Adrenodoxin_Fe-S_BS"/>
</dbReference>
<reference evidence="8 9" key="1">
    <citation type="submission" date="2019-06" db="EMBL/GenBank/DDBJ databases">
        <title>Genome of Methylobacterium sp. 17Sr1-39.</title>
        <authorList>
            <person name="Seo T."/>
        </authorList>
    </citation>
    <scope>NUCLEOTIDE SEQUENCE [LARGE SCALE GENOMIC DNA]</scope>
    <source>
        <strain evidence="8 9">17Sr1-39</strain>
    </source>
</reference>
<dbReference type="EMBL" id="VDDA01000071">
    <property type="protein sequence ID" value="TNC04913.1"/>
    <property type="molecule type" value="Genomic_DNA"/>
</dbReference>
<dbReference type="PANTHER" id="PTHR23426:SF65">
    <property type="entry name" value="FERREDOXIN-2, MITOCHONDRIAL"/>
    <property type="match status" value="1"/>
</dbReference>
<evidence type="ECO:0000256" key="2">
    <source>
        <dbReference type="ARBA" id="ARBA00022714"/>
    </source>
</evidence>
<dbReference type="Proteomes" id="UP000305267">
    <property type="component" value="Unassembled WGS sequence"/>
</dbReference>
<evidence type="ECO:0000256" key="3">
    <source>
        <dbReference type="ARBA" id="ARBA00022723"/>
    </source>
</evidence>
<dbReference type="RefSeq" id="WP_139040852.1">
    <property type="nucleotide sequence ID" value="NZ_VDDA01000071.1"/>
</dbReference>
<keyword evidence="2" id="KW-0001">2Fe-2S</keyword>
<dbReference type="PROSITE" id="PS00814">
    <property type="entry name" value="ADX"/>
    <property type="match status" value="1"/>
</dbReference>
<evidence type="ECO:0000256" key="1">
    <source>
        <dbReference type="ARBA" id="ARBA00010914"/>
    </source>
</evidence>
<dbReference type="AlphaFoldDB" id="A0A5C4L5I6"/>
<keyword evidence="3" id="KW-0479">Metal-binding</keyword>
<gene>
    <name evidence="8" type="ORF">FF100_36260</name>
</gene>
<proteinExistence type="inferred from homology"/>
<dbReference type="InterPro" id="IPR001055">
    <property type="entry name" value="Adrenodoxin-like"/>
</dbReference>
<dbReference type="GO" id="GO:0009055">
    <property type="term" value="F:electron transfer activity"/>
    <property type="evidence" value="ECO:0007669"/>
    <property type="project" value="TreeGrafter"/>
</dbReference>